<sequence length="395" mass="42434">MTAVNVNSPDEDKIMAAKRRRGSDESSTQSSSAAITLECSTAASAAIREDGLRTAIAAQWREGTLCDVDLLVEGTAFKAHRMLLAAESPYLSALVTTAMRERAGPIELKELSAASFAAALSFMYTRRCTLGSQDALQPLLHAAHLLRVPPLLAAAEAAVAERIDASNCLRALGLAEHLSLAALANTAQKLALQHFGTAAEAEDGAALHTLSAEQLGDIIASDDLAVSDESVVLEAVKGWLAAQQPAASQATAGALLAHVRFAELSKEQKVALDDEPLLQQHFKIVATAYREKMHGEDTPRARPRSGSFRCCLQYDDLRVGMMVKVHPDRAFVEEQCRKVVAGATKNCGWAVNMTSTCGSTYRVAELRENSCSARLDIPRVIWHLPYTVLQIVCDA</sequence>
<name>A0A0D3KR95_EMIH1</name>
<protein>
    <recommendedName>
        <fullName evidence="2">BTB domain-containing protein</fullName>
    </recommendedName>
</protein>
<feature type="domain" description="BTB" evidence="2">
    <location>
        <begin position="66"/>
        <end position="132"/>
    </location>
</feature>
<dbReference type="eggNOG" id="KOG4441">
    <property type="taxonomic scope" value="Eukaryota"/>
</dbReference>
<dbReference type="PANTHER" id="PTHR45632:SF5">
    <property type="entry name" value="KELCH-LIKE PROTEIN 22"/>
    <property type="match status" value="1"/>
</dbReference>
<dbReference type="SMART" id="SM00875">
    <property type="entry name" value="BACK"/>
    <property type="match status" value="1"/>
</dbReference>
<dbReference type="InterPro" id="IPR011705">
    <property type="entry name" value="BACK"/>
</dbReference>
<evidence type="ECO:0000313" key="3">
    <source>
        <dbReference type="EnsemblProtists" id="EOD38280"/>
    </source>
</evidence>
<dbReference type="STRING" id="2903.R1FGU5"/>
<evidence type="ECO:0000256" key="1">
    <source>
        <dbReference type="SAM" id="MobiDB-lite"/>
    </source>
</evidence>
<dbReference type="SMART" id="SM00225">
    <property type="entry name" value="BTB"/>
    <property type="match status" value="1"/>
</dbReference>
<evidence type="ECO:0000313" key="4">
    <source>
        <dbReference type="Proteomes" id="UP000013827"/>
    </source>
</evidence>
<dbReference type="GeneID" id="17283549"/>
<accession>A0A0D3KR95</accession>
<dbReference type="EnsemblProtists" id="EOD38280">
    <property type="protein sequence ID" value="EOD38280"/>
    <property type="gene ID" value="EMIHUDRAFT_251852"/>
</dbReference>
<dbReference type="HOGENOM" id="CLU_699150_0_0_1"/>
<dbReference type="KEGG" id="ehx:EMIHUDRAFT_251852"/>
<dbReference type="Proteomes" id="UP000013827">
    <property type="component" value="Unassembled WGS sequence"/>
</dbReference>
<dbReference type="InterPro" id="IPR011333">
    <property type="entry name" value="SKP1/BTB/POZ_sf"/>
</dbReference>
<dbReference type="Pfam" id="PF07707">
    <property type="entry name" value="BACK"/>
    <property type="match status" value="1"/>
</dbReference>
<evidence type="ECO:0000259" key="2">
    <source>
        <dbReference type="PROSITE" id="PS50097"/>
    </source>
</evidence>
<dbReference type="Pfam" id="PF00651">
    <property type="entry name" value="BTB"/>
    <property type="match status" value="1"/>
</dbReference>
<proteinExistence type="predicted"/>
<keyword evidence="4" id="KW-1185">Reference proteome</keyword>
<reference evidence="3" key="2">
    <citation type="submission" date="2024-10" db="UniProtKB">
        <authorList>
            <consortium name="EnsemblProtists"/>
        </authorList>
    </citation>
    <scope>IDENTIFICATION</scope>
</reference>
<feature type="region of interest" description="Disordered" evidence="1">
    <location>
        <begin position="1"/>
        <end position="32"/>
    </location>
</feature>
<dbReference type="Gene3D" id="1.25.40.420">
    <property type="match status" value="1"/>
</dbReference>
<dbReference type="AlphaFoldDB" id="A0A0D3KR95"/>
<dbReference type="RefSeq" id="XP_005790709.1">
    <property type="nucleotide sequence ID" value="XM_005790652.1"/>
</dbReference>
<dbReference type="PROSITE" id="PS50097">
    <property type="entry name" value="BTB"/>
    <property type="match status" value="1"/>
</dbReference>
<reference evidence="4" key="1">
    <citation type="journal article" date="2013" name="Nature">
        <title>Pan genome of the phytoplankton Emiliania underpins its global distribution.</title>
        <authorList>
            <person name="Read B.A."/>
            <person name="Kegel J."/>
            <person name="Klute M.J."/>
            <person name="Kuo A."/>
            <person name="Lefebvre S.C."/>
            <person name="Maumus F."/>
            <person name="Mayer C."/>
            <person name="Miller J."/>
            <person name="Monier A."/>
            <person name="Salamov A."/>
            <person name="Young J."/>
            <person name="Aguilar M."/>
            <person name="Claverie J.M."/>
            <person name="Frickenhaus S."/>
            <person name="Gonzalez K."/>
            <person name="Herman E.K."/>
            <person name="Lin Y.C."/>
            <person name="Napier J."/>
            <person name="Ogata H."/>
            <person name="Sarno A.F."/>
            <person name="Shmutz J."/>
            <person name="Schroeder D."/>
            <person name="de Vargas C."/>
            <person name="Verret F."/>
            <person name="von Dassow P."/>
            <person name="Valentin K."/>
            <person name="Van de Peer Y."/>
            <person name="Wheeler G."/>
            <person name="Dacks J.B."/>
            <person name="Delwiche C.F."/>
            <person name="Dyhrman S.T."/>
            <person name="Glockner G."/>
            <person name="John U."/>
            <person name="Richards T."/>
            <person name="Worden A.Z."/>
            <person name="Zhang X."/>
            <person name="Grigoriev I.V."/>
            <person name="Allen A.E."/>
            <person name="Bidle K."/>
            <person name="Borodovsky M."/>
            <person name="Bowler C."/>
            <person name="Brownlee C."/>
            <person name="Cock J.M."/>
            <person name="Elias M."/>
            <person name="Gladyshev V.N."/>
            <person name="Groth M."/>
            <person name="Guda C."/>
            <person name="Hadaegh A."/>
            <person name="Iglesias-Rodriguez M.D."/>
            <person name="Jenkins J."/>
            <person name="Jones B.M."/>
            <person name="Lawson T."/>
            <person name="Leese F."/>
            <person name="Lindquist E."/>
            <person name="Lobanov A."/>
            <person name="Lomsadze A."/>
            <person name="Malik S.B."/>
            <person name="Marsh M.E."/>
            <person name="Mackinder L."/>
            <person name="Mock T."/>
            <person name="Mueller-Roeber B."/>
            <person name="Pagarete A."/>
            <person name="Parker M."/>
            <person name="Probert I."/>
            <person name="Quesneville H."/>
            <person name="Raines C."/>
            <person name="Rensing S.A."/>
            <person name="Riano-Pachon D.M."/>
            <person name="Richier S."/>
            <person name="Rokitta S."/>
            <person name="Shiraiwa Y."/>
            <person name="Soanes D.M."/>
            <person name="van der Giezen M."/>
            <person name="Wahlund T.M."/>
            <person name="Williams B."/>
            <person name="Wilson W."/>
            <person name="Wolfe G."/>
            <person name="Wurch L.L."/>
        </authorList>
    </citation>
    <scope>NUCLEOTIDE SEQUENCE</scope>
</reference>
<dbReference type="SUPFAM" id="SSF54695">
    <property type="entry name" value="POZ domain"/>
    <property type="match status" value="1"/>
</dbReference>
<organism evidence="3 4">
    <name type="scientific">Emiliania huxleyi (strain CCMP1516)</name>
    <dbReference type="NCBI Taxonomy" id="280463"/>
    <lineage>
        <taxon>Eukaryota</taxon>
        <taxon>Haptista</taxon>
        <taxon>Haptophyta</taxon>
        <taxon>Prymnesiophyceae</taxon>
        <taxon>Isochrysidales</taxon>
        <taxon>Noelaerhabdaceae</taxon>
        <taxon>Emiliania</taxon>
    </lineage>
</organism>
<dbReference type="PaxDb" id="2903-EOD38280"/>
<dbReference type="PANTHER" id="PTHR45632">
    <property type="entry name" value="LD33804P"/>
    <property type="match status" value="1"/>
</dbReference>
<dbReference type="InterPro" id="IPR000210">
    <property type="entry name" value="BTB/POZ_dom"/>
</dbReference>
<dbReference type="Gene3D" id="3.30.710.10">
    <property type="entry name" value="Potassium Channel Kv1.1, Chain A"/>
    <property type="match status" value="1"/>
</dbReference>